<feature type="domain" description="Alpha/beta hydrolase fold-3" evidence="1">
    <location>
        <begin position="8"/>
        <end position="119"/>
    </location>
</feature>
<sequence length="160" mass="17357">MKSPTPLPHPLSLVLISPWPELHVPAEFLHQRGEDYITPALGHEMASHYLGVDPCVSPLAFDPYASPGLGDFCGFAGPMLIMAGEREILLGAIERFVVRLRCQGVRVVYELEKGMPHVYGLLGDFFGGDVVKRAIGEVAAFVGPVLRADVEDMDNGPLCC</sequence>
<organism evidence="2 3">
    <name type="scientific">Blyttiomyces helicus</name>
    <dbReference type="NCBI Taxonomy" id="388810"/>
    <lineage>
        <taxon>Eukaryota</taxon>
        <taxon>Fungi</taxon>
        <taxon>Fungi incertae sedis</taxon>
        <taxon>Chytridiomycota</taxon>
        <taxon>Chytridiomycota incertae sedis</taxon>
        <taxon>Chytridiomycetes</taxon>
        <taxon>Chytridiomycetes incertae sedis</taxon>
        <taxon>Blyttiomyces</taxon>
    </lineage>
</organism>
<dbReference type="GO" id="GO:0016787">
    <property type="term" value="F:hydrolase activity"/>
    <property type="evidence" value="ECO:0007669"/>
    <property type="project" value="InterPro"/>
</dbReference>
<dbReference type="Pfam" id="PF07859">
    <property type="entry name" value="Abhydrolase_3"/>
    <property type="match status" value="1"/>
</dbReference>
<dbReference type="InterPro" id="IPR013094">
    <property type="entry name" value="AB_hydrolase_3"/>
</dbReference>
<evidence type="ECO:0000313" key="2">
    <source>
        <dbReference type="EMBL" id="RKO87020.1"/>
    </source>
</evidence>
<evidence type="ECO:0000259" key="1">
    <source>
        <dbReference type="Pfam" id="PF07859"/>
    </source>
</evidence>
<reference evidence="3" key="1">
    <citation type="journal article" date="2018" name="Nat. Microbiol.">
        <title>Leveraging single-cell genomics to expand the fungal tree of life.</title>
        <authorList>
            <person name="Ahrendt S.R."/>
            <person name="Quandt C.A."/>
            <person name="Ciobanu D."/>
            <person name="Clum A."/>
            <person name="Salamov A."/>
            <person name="Andreopoulos B."/>
            <person name="Cheng J.F."/>
            <person name="Woyke T."/>
            <person name="Pelin A."/>
            <person name="Henrissat B."/>
            <person name="Reynolds N.K."/>
            <person name="Benny G.L."/>
            <person name="Smith M.E."/>
            <person name="James T.Y."/>
            <person name="Grigoriev I.V."/>
        </authorList>
    </citation>
    <scope>NUCLEOTIDE SEQUENCE [LARGE SCALE GENOMIC DNA]</scope>
</reference>
<dbReference type="Gene3D" id="3.40.50.1820">
    <property type="entry name" value="alpha/beta hydrolase"/>
    <property type="match status" value="1"/>
</dbReference>
<dbReference type="SUPFAM" id="SSF53474">
    <property type="entry name" value="alpha/beta-Hydrolases"/>
    <property type="match status" value="1"/>
</dbReference>
<gene>
    <name evidence="2" type="ORF">BDK51DRAFT_47509</name>
</gene>
<dbReference type="OrthoDB" id="408631at2759"/>
<proteinExistence type="predicted"/>
<name>A0A4P9W8A1_9FUNG</name>
<keyword evidence="3" id="KW-1185">Reference proteome</keyword>
<evidence type="ECO:0000313" key="3">
    <source>
        <dbReference type="Proteomes" id="UP000269721"/>
    </source>
</evidence>
<dbReference type="EMBL" id="KZ997740">
    <property type="protein sequence ID" value="RKO87020.1"/>
    <property type="molecule type" value="Genomic_DNA"/>
</dbReference>
<protein>
    <recommendedName>
        <fullName evidence="1">Alpha/beta hydrolase fold-3 domain-containing protein</fullName>
    </recommendedName>
</protein>
<dbReference type="Proteomes" id="UP000269721">
    <property type="component" value="Unassembled WGS sequence"/>
</dbReference>
<dbReference type="AlphaFoldDB" id="A0A4P9W8A1"/>
<dbReference type="InterPro" id="IPR029058">
    <property type="entry name" value="AB_hydrolase_fold"/>
</dbReference>
<accession>A0A4P9W8A1</accession>